<feature type="non-terminal residue" evidence="1">
    <location>
        <position position="65"/>
    </location>
</feature>
<protein>
    <recommendedName>
        <fullName evidence="2">FAD-binding FR-type domain-containing protein</fullName>
    </recommendedName>
</protein>
<evidence type="ECO:0008006" key="2">
    <source>
        <dbReference type="Google" id="ProtNLM"/>
    </source>
</evidence>
<accession>X1RGJ9</accession>
<sequence>MVLEVREESKSTIYVPDIAKIRRIKKISPTEKVFRIVLDDEEKQNNFRFKPGQFIELTIFGLGEA</sequence>
<comment type="caution">
    <text evidence="1">The sequence shown here is derived from an EMBL/GenBank/DDBJ whole genome shotgun (WGS) entry which is preliminary data.</text>
</comment>
<dbReference type="InterPro" id="IPR017938">
    <property type="entry name" value="Riboflavin_synthase-like_b-brl"/>
</dbReference>
<dbReference type="Gene3D" id="2.40.30.10">
    <property type="entry name" value="Translation factors"/>
    <property type="match status" value="1"/>
</dbReference>
<proteinExistence type="predicted"/>
<evidence type="ECO:0000313" key="1">
    <source>
        <dbReference type="EMBL" id="GAI79847.1"/>
    </source>
</evidence>
<name>X1RGJ9_9ZZZZ</name>
<dbReference type="SUPFAM" id="SSF63380">
    <property type="entry name" value="Riboflavin synthase domain-like"/>
    <property type="match status" value="1"/>
</dbReference>
<dbReference type="AlphaFoldDB" id="X1RGJ9"/>
<reference evidence="1" key="1">
    <citation type="journal article" date="2014" name="Front. Microbiol.">
        <title>High frequency of phylogenetically diverse reductive dehalogenase-homologous genes in deep subseafloor sedimentary metagenomes.</title>
        <authorList>
            <person name="Kawai M."/>
            <person name="Futagami T."/>
            <person name="Toyoda A."/>
            <person name="Takaki Y."/>
            <person name="Nishi S."/>
            <person name="Hori S."/>
            <person name="Arai W."/>
            <person name="Tsubouchi T."/>
            <person name="Morono Y."/>
            <person name="Uchiyama I."/>
            <person name="Ito T."/>
            <person name="Fujiyama A."/>
            <person name="Inagaki F."/>
            <person name="Takami H."/>
        </authorList>
    </citation>
    <scope>NUCLEOTIDE SEQUENCE</scope>
    <source>
        <strain evidence="1">Expedition CK06-06</strain>
    </source>
</reference>
<organism evidence="1">
    <name type="scientific">marine sediment metagenome</name>
    <dbReference type="NCBI Taxonomy" id="412755"/>
    <lineage>
        <taxon>unclassified sequences</taxon>
        <taxon>metagenomes</taxon>
        <taxon>ecological metagenomes</taxon>
    </lineage>
</organism>
<dbReference type="EMBL" id="BARW01005480">
    <property type="protein sequence ID" value="GAI79847.1"/>
    <property type="molecule type" value="Genomic_DNA"/>
</dbReference>
<gene>
    <name evidence="1" type="ORF">S12H4_11909</name>
</gene>